<organism evidence="1 2">
    <name type="scientific">Streptomyces phage Yasdnil</name>
    <dbReference type="NCBI Taxonomy" id="2593360"/>
    <lineage>
        <taxon>Viruses</taxon>
        <taxon>Duplodnaviria</taxon>
        <taxon>Heunggongvirae</taxon>
        <taxon>Uroviricota</taxon>
        <taxon>Caudoviricetes</taxon>
        <taxon>Arquatrovirinae</taxon>
        <taxon>Likavirus</taxon>
        <taxon>Likavirus yasdnil</taxon>
    </lineage>
</organism>
<dbReference type="RefSeq" id="YP_010056467.1">
    <property type="nucleotide sequence ID" value="NC_054678.1"/>
</dbReference>
<sequence length="93" mass="10627">MSRADSGWEYGEWGARWAPTTEIAIAEMTVGLYGDEYTELRRQLDDLVRAVRRDVAEELRDHDVPDVMGKNFYVPLGLGYAADLVMPDYPEED</sequence>
<accession>A0A514U4B6</accession>
<evidence type="ECO:0000313" key="1">
    <source>
        <dbReference type="EMBL" id="QDK03784.1"/>
    </source>
</evidence>
<protein>
    <submittedName>
        <fullName evidence="1">Uncharacterized protein</fullName>
    </submittedName>
</protein>
<reference evidence="1 2" key="1">
    <citation type="submission" date="2019-06" db="EMBL/GenBank/DDBJ databases">
        <authorList>
            <person name="Phetasavong A."/>
            <person name="Knapp S.J."/>
            <person name="Scott T.S."/>
            <person name="Nayek S."/>
            <person name="Layton S.R."/>
            <person name="Kim T."/>
            <person name="Hughes L.E."/>
            <person name="Garlena R.A."/>
            <person name="Russell D.A."/>
            <person name="Pope W.H."/>
            <person name="Jacobs-Sera D."/>
            <person name="Hatfull G.F."/>
        </authorList>
    </citation>
    <scope>NUCLEOTIDE SEQUENCE [LARGE SCALE GENOMIC DNA]</scope>
</reference>
<dbReference type="Proteomes" id="UP000317811">
    <property type="component" value="Segment"/>
</dbReference>
<dbReference type="GeneID" id="64472412"/>
<evidence type="ECO:0000313" key="2">
    <source>
        <dbReference type="Proteomes" id="UP000317811"/>
    </source>
</evidence>
<name>A0A514U4B6_9CAUD</name>
<dbReference type="KEGG" id="vg:64472412"/>
<dbReference type="EMBL" id="MN096379">
    <property type="protein sequence ID" value="QDK03784.1"/>
    <property type="molecule type" value="Genomic_DNA"/>
</dbReference>
<proteinExistence type="predicted"/>
<keyword evidence="2" id="KW-1185">Reference proteome</keyword>
<gene>
    <name evidence="1" type="primary">60</name>
    <name evidence="1" type="ORF">SEA_YASDNIL_60</name>
</gene>